<evidence type="ECO:0000256" key="10">
    <source>
        <dbReference type="RuleBase" id="RU364073"/>
    </source>
</evidence>
<evidence type="ECO:0000256" key="7">
    <source>
        <dbReference type="ARBA" id="ARBA00023277"/>
    </source>
</evidence>
<dbReference type="Gene3D" id="3.30.420.40">
    <property type="match status" value="2"/>
</dbReference>
<evidence type="ECO:0000256" key="3">
    <source>
        <dbReference type="ARBA" id="ARBA00022679"/>
    </source>
</evidence>
<evidence type="ECO:0000256" key="1">
    <source>
        <dbReference type="ARBA" id="ARBA00009156"/>
    </source>
</evidence>
<evidence type="ECO:0000256" key="9">
    <source>
        <dbReference type="RuleBase" id="RU003733"/>
    </source>
</evidence>
<keyword evidence="2 8" id="KW-0859">Xylose metabolism</keyword>
<dbReference type="PIRSF" id="PIRSF000538">
    <property type="entry name" value="GlpK"/>
    <property type="match status" value="1"/>
</dbReference>
<dbReference type="InterPro" id="IPR050406">
    <property type="entry name" value="FGGY_Carb_Kinase"/>
</dbReference>
<evidence type="ECO:0000259" key="11">
    <source>
        <dbReference type="Pfam" id="PF00370"/>
    </source>
</evidence>
<comment type="catalytic activity">
    <reaction evidence="8 10">
        <text>D-xylulose + ATP = D-xylulose 5-phosphate + ADP + H(+)</text>
        <dbReference type="Rhea" id="RHEA:10964"/>
        <dbReference type="ChEBI" id="CHEBI:15378"/>
        <dbReference type="ChEBI" id="CHEBI:17140"/>
        <dbReference type="ChEBI" id="CHEBI:30616"/>
        <dbReference type="ChEBI" id="CHEBI:57737"/>
        <dbReference type="ChEBI" id="CHEBI:456216"/>
        <dbReference type="EC" id="2.7.1.17"/>
    </reaction>
</comment>
<evidence type="ECO:0000256" key="4">
    <source>
        <dbReference type="ARBA" id="ARBA00022741"/>
    </source>
</evidence>
<feature type="domain" description="Carbohydrate kinase FGGY N-terminal" evidence="11">
    <location>
        <begin position="3"/>
        <end position="247"/>
    </location>
</feature>
<feature type="binding site" evidence="8">
    <location>
        <begin position="79"/>
        <end position="80"/>
    </location>
    <ligand>
        <name>substrate</name>
    </ligand>
</feature>
<organism evidence="13 14">
    <name type="scientific">Staphylococcus nepalensis</name>
    <dbReference type="NCBI Taxonomy" id="214473"/>
    <lineage>
        <taxon>Bacteria</taxon>
        <taxon>Bacillati</taxon>
        <taxon>Bacillota</taxon>
        <taxon>Bacilli</taxon>
        <taxon>Bacillales</taxon>
        <taxon>Staphylococcaceae</taxon>
        <taxon>Staphylococcus</taxon>
    </lineage>
</organism>
<dbReference type="Pfam" id="PF02782">
    <property type="entry name" value="FGGY_C"/>
    <property type="match status" value="1"/>
</dbReference>
<dbReference type="GO" id="GO:0042732">
    <property type="term" value="P:D-xylose metabolic process"/>
    <property type="evidence" value="ECO:0007669"/>
    <property type="project" value="UniProtKB-KW"/>
</dbReference>
<gene>
    <name evidence="8 10 13" type="primary">xylB</name>
    <name evidence="13" type="ORF">BUZ61_02575</name>
</gene>
<dbReference type="GO" id="GO:0005524">
    <property type="term" value="F:ATP binding"/>
    <property type="evidence" value="ECO:0007669"/>
    <property type="project" value="UniProtKB-UniRule"/>
</dbReference>
<evidence type="ECO:0000313" key="14">
    <source>
        <dbReference type="Proteomes" id="UP000240400"/>
    </source>
</evidence>
<dbReference type="PROSITE" id="PS00445">
    <property type="entry name" value="FGGY_KINASES_2"/>
    <property type="match status" value="1"/>
</dbReference>
<dbReference type="NCBIfam" id="TIGR01312">
    <property type="entry name" value="XylB"/>
    <property type="match status" value="1"/>
</dbReference>
<keyword evidence="6 8" id="KW-0067">ATP-binding</keyword>
<comment type="similarity">
    <text evidence="1 8 9">Belongs to the FGGY kinase family.</text>
</comment>
<accession>A0A2T4SD50</accession>
<dbReference type="InterPro" id="IPR018484">
    <property type="entry name" value="FGGY_N"/>
</dbReference>
<dbReference type="Pfam" id="PF00370">
    <property type="entry name" value="FGGY_N"/>
    <property type="match status" value="1"/>
</dbReference>
<dbReference type="CDD" id="cd07808">
    <property type="entry name" value="ASKHA_NBD_FGGY_EcXK-like"/>
    <property type="match status" value="1"/>
</dbReference>
<dbReference type="InterPro" id="IPR018485">
    <property type="entry name" value="FGGY_C"/>
</dbReference>
<proteinExistence type="inferred from homology"/>
<name>A0A2T4SD50_9STAP</name>
<dbReference type="SUPFAM" id="SSF53067">
    <property type="entry name" value="Actin-like ATPase domain"/>
    <property type="match status" value="2"/>
</dbReference>
<protein>
    <recommendedName>
        <fullName evidence="8 10">Xylulose kinase</fullName>
        <shortName evidence="8 10">Xylulokinase</shortName>
        <ecNumber evidence="8 10">2.7.1.17</ecNumber>
    </recommendedName>
</protein>
<dbReference type="InterPro" id="IPR006000">
    <property type="entry name" value="Xylulokinase"/>
</dbReference>
<keyword evidence="7 8" id="KW-0119">Carbohydrate metabolism</keyword>
<evidence type="ECO:0000313" key="13">
    <source>
        <dbReference type="EMBL" id="PTK60338.1"/>
    </source>
</evidence>
<comment type="function">
    <text evidence="8">Catalyzes the phosphorylation of D-xylulose to D-xylulose 5-phosphate.</text>
</comment>
<dbReference type="EC" id="2.7.1.17" evidence="8 10"/>
<feature type="site" description="Important for activity" evidence="8">
    <location>
        <position position="8"/>
    </location>
</feature>
<dbReference type="EMBL" id="PZHR01000007">
    <property type="protein sequence ID" value="PTK60338.1"/>
    <property type="molecule type" value="Genomic_DNA"/>
</dbReference>
<evidence type="ECO:0000256" key="8">
    <source>
        <dbReference type="HAMAP-Rule" id="MF_02220"/>
    </source>
</evidence>
<evidence type="ECO:0000256" key="5">
    <source>
        <dbReference type="ARBA" id="ARBA00022777"/>
    </source>
</evidence>
<dbReference type="HAMAP" id="MF_02220">
    <property type="entry name" value="XylB"/>
    <property type="match status" value="1"/>
</dbReference>
<dbReference type="PANTHER" id="PTHR43095">
    <property type="entry name" value="SUGAR KINASE"/>
    <property type="match status" value="1"/>
</dbReference>
<keyword evidence="5 8" id="KW-0418">Kinase</keyword>
<comment type="caution">
    <text evidence="13">The sequence shown here is derived from an EMBL/GenBank/DDBJ whole genome shotgun (WGS) entry which is preliminary data.</text>
</comment>
<dbReference type="RefSeq" id="WP_107643974.1">
    <property type="nucleotide sequence ID" value="NZ_CP149856.1"/>
</dbReference>
<feature type="domain" description="Carbohydrate kinase FGGY C-terminal" evidence="12">
    <location>
        <begin position="258"/>
        <end position="441"/>
    </location>
</feature>
<keyword evidence="3 8" id="KW-0808">Transferase</keyword>
<keyword evidence="4 8" id="KW-0547">Nucleotide-binding</keyword>
<sequence length="498" mass="55349">MKYVIGIDVGTSGMKSIVVNQKGNVVSSYSVSYQTEHPHTGYSEMDPNIWYEAAIESLKVLVTQYGVDQISGVSFSGQMHGLVIVDNQGQVIRPAILWNDTRTSQAVADIKEKIGLKTLLNETQNTVIEGFTLPKLIWLKLHEPAHYNEIYKFMLPKDYIVYRLTGNLYSEPSDAAGTIMFNVKEENWSTTILEKLDIDTTICPDIIPSHGFSGTLTQSIMEEIGYKGEETINVYQGGADNACGALGAGITDDNKQLVSIGTSGVALSIINHKNYENDGKVHYFNHCVPNQKYIMGVTLSAGYSLEWIKQLFSNEEDFETFLRPISESKIGANGLIFTPYLLGERTPHNDAKIRGSFIGLDANTTRADIKRAVLEGVTFSIKDSIQIIRGEGKAVQNIVSIGGGAKNPHWLQIQADVFNAQITTRTEEQGPAFGAAMLAAMGEQWFDSFSDMSEMWINYNASINSDDYNVGLYQSYYEIYQDVYRSTRALSDKLVQFK</sequence>
<evidence type="ECO:0000259" key="12">
    <source>
        <dbReference type="Pfam" id="PF02782"/>
    </source>
</evidence>
<feature type="active site" description="Proton acceptor" evidence="8">
    <location>
        <position position="240"/>
    </location>
</feature>
<dbReference type="InterPro" id="IPR000577">
    <property type="entry name" value="Carb_kinase_FGGY"/>
</dbReference>
<dbReference type="InterPro" id="IPR018483">
    <property type="entry name" value="Carb_kinase_FGGY_CS"/>
</dbReference>
<dbReference type="GO" id="GO:0004856">
    <property type="term" value="F:D-xylulokinase activity"/>
    <property type="evidence" value="ECO:0007669"/>
    <property type="project" value="UniProtKB-UniRule"/>
</dbReference>
<reference evidence="13 14" key="1">
    <citation type="journal article" date="2016" name="Front. Microbiol.">
        <title>Comprehensive Phylogenetic Analysis of Bovine Non-aureus Staphylococci Species Based on Whole-Genome Sequencing.</title>
        <authorList>
            <person name="Naushad S."/>
            <person name="Barkema H.W."/>
            <person name="Luby C."/>
            <person name="Condas L.A."/>
            <person name="Nobrega D.B."/>
            <person name="Carson D.A."/>
            <person name="De Buck J."/>
        </authorList>
    </citation>
    <scope>NUCLEOTIDE SEQUENCE [LARGE SCALE GENOMIC DNA]</scope>
    <source>
        <strain evidence="13 14">SNUC 4337</strain>
    </source>
</reference>
<evidence type="ECO:0000256" key="2">
    <source>
        <dbReference type="ARBA" id="ARBA00022629"/>
    </source>
</evidence>
<dbReference type="PANTHER" id="PTHR43095:SF5">
    <property type="entry name" value="XYLULOSE KINASE"/>
    <property type="match status" value="1"/>
</dbReference>
<dbReference type="AlphaFoldDB" id="A0A2T4SD50"/>
<dbReference type="Proteomes" id="UP000240400">
    <property type="component" value="Unassembled WGS sequence"/>
</dbReference>
<dbReference type="InterPro" id="IPR043129">
    <property type="entry name" value="ATPase_NBD"/>
</dbReference>
<dbReference type="OrthoDB" id="9805576at2"/>
<evidence type="ECO:0000256" key="6">
    <source>
        <dbReference type="ARBA" id="ARBA00022840"/>
    </source>
</evidence>
<dbReference type="GO" id="GO:0005998">
    <property type="term" value="P:xylulose catabolic process"/>
    <property type="evidence" value="ECO:0007669"/>
    <property type="project" value="UniProtKB-UniRule"/>
</dbReference>